<gene>
    <name evidence="1" type="ORF">IPA_06825</name>
</gene>
<organism evidence="1 2">
    <name type="scientific">Ignicoccus pacificus DSM 13166</name>
    <dbReference type="NCBI Taxonomy" id="940294"/>
    <lineage>
        <taxon>Archaea</taxon>
        <taxon>Thermoproteota</taxon>
        <taxon>Thermoprotei</taxon>
        <taxon>Desulfurococcales</taxon>
        <taxon>Desulfurococcaceae</taxon>
        <taxon>Ignicoccus</taxon>
    </lineage>
</organism>
<accession>A0A977KBL4</accession>
<reference evidence="1" key="1">
    <citation type="submission" date="2013-11" db="EMBL/GenBank/DDBJ databases">
        <title>Comparative genomics of Ignicoccus.</title>
        <authorList>
            <person name="Podar M."/>
        </authorList>
    </citation>
    <scope>NUCLEOTIDE SEQUENCE</scope>
    <source>
        <strain evidence="1">DSM 13166</strain>
    </source>
</reference>
<sequence length="122" mass="14436">MSWKPTFASKKLIKDYEPLRYYLELVKGTEWYDKAFLSRQDFEELVKEAKDLSTGKLGELWDKLTEKFMERIEPEKALQALKDAGYEVKSPEEARKRLAQILAGWLIEAGEEWDLIKFKDKE</sequence>
<dbReference type="AlphaFoldDB" id="A0A977KBL4"/>
<name>A0A977KBL4_9CREN</name>
<dbReference type="Proteomes" id="UP001063698">
    <property type="component" value="Chromosome"/>
</dbReference>
<dbReference type="KEGG" id="ipc:IPA_06825"/>
<keyword evidence="2" id="KW-1185">Reference proteome</keyword>
<evidence type="ECO:0000313" key="2">
    <source>
        <dbReference type="Proteomes" id="UP001063698"/>
    </source>
</evidence>
<proteinExistence type="predicted"/>
<dbReference type="EMBL" id="CP006868">
    <property type="protein sequence ID" value="UXD22630.1"/>
    <property type="molecule type" value="Genomic_DNA"/>
</dbReference>
<protein>
    <submittedName>
        <fullName evidence="1">Uncharacterized protein</fullName>
    </submittedName>
</protein>
<evidence type="ECO:0000313" key="1">
    <source>
        <dbReference type="EMBL" id="UXD22630.1"/>
    </source>
</evidence>